<dbReference type="Proteomes" id="UP000289691">
    <property type="component" value="Unassembled WGS sequence"/>
</dbReference>
<dbReference type="AlphaFoldDB" id="A0A498KUK2"/>
<keyword evidence="2" id="KW-0547">Nucleotide-binding</keyword>
<evidence type="ECO:0000256" key="5">
    <source>
        <dbReference type="SAM" id="MobiDB-lite"/>
    </source>
</evidence>
<reference evidence="6 7" key="1">
    <citation type="submission" date="2019-01" db="EMBL/GenBank/DDBJ databases">
        <title>Halorientalis sp. F13-25 a new haloarchaeum isolated from hypersaline water.</title>
        <authorList>
            <person name="Ana D.-V."/>
            <person name="Cristina S.-P."/>
            <person name="Antonio V."/>
        </authorList>
    </citation>
    <scope>NUCLEOTIDE SEQUENCE [LARGE SCALE GENOMIC DNA]</scope>
    <source>
        <strain evidence="6 7">F13-25</strain>
    </source>
</reference>
<evidence type="ECO:0000313" key="7">
    <source>
        <dbReference type="Proteomes" id="UP000289691"/>
    </source>
</evidence>
<dbReference type="InterPro" id="IPR002423">
    <property type="entry name" value="Cpn60/GroEL/TCP-1"/>
</dbReference>
<evidence type="ECO:0000256" key="2">
    <source>
        <dbReference type="ARBA" id="ARBA00022741"/>
    </source>
</evidence>
<comment type="similarity">
    <text evidence="1">Belongs to the TCP-1 chaperonin family.</text>
</comment>
<organism evidence="6 7">
    <name type="scientific">Halorientalis pallida</name>
    <dbReference type="NCBI Taxonomy" id="2479928"/>
    <lineage>
        <taxon>Archaea</taxon>
        <taxon>Methanobacteriati</taxon>
        <taxon>Methanobacteriota</taxon>
        <taxon>Stenosarchaea group</taxon>
        <taxon>Halobacteria</taxon>
        <taxon>Halobacteriales</taxon>
        <taxon>Haloarculaceae</taxon>
        <taxon>Halorientalis</taxon>
    </lineage>
</organism>
<proteinExistence type="inferred from homology"/>
<dbReference type="GO" id="GO:0140662">
    <property type="term" value="F:ATP-dependent protein folding chaperone"/>
    <property type="evidence" value="ECO:0007669"/>
    <property type="project" value="InterPro"/>
</dbReference>
<dbReference type="SUPFAM" id="SSF54849">
    <property type="entry name" value="GroEL-intermediate domain like"/>
    <property type="match status" value="1"/>
</dbReference>
<dbReference type="Gene3D" id="1.10.560.10">
    <property type="entry name" value="GroEL-like equatorial domain"/>
    <property type="match status" value="1"/>
</dbReference>
<gene>
    <name evidence="6" type="ORF">EAF64_14910</name>
</gene>
<dbReference type="RefSeq" id="WP_129069775.1">
    <property type="nucleotide sequence ID" value="NZ_RDFA01000005.1"/>
</dbReference>
<dbReference type="EMBL" id="RDFA01000005">
    <property type="protein sequence ID" value="RXK47924.1"/>
    <property type="molecule type" value="Genomic_DNA"/>
</dbReference>
<keyword evidence="7" id="KW-1185">Reference proteome</keyword>
<dbReference type="InterPro" id="IPR027410">
    <property type="entry name" value="TCP-1-like_intermed_sf"/>
</dbReference>
<dbReference type="PANTHER" id="PTHR11353">
    <property type="entry name" value="CHAPERONIN"/>
    <property type="match status" value="1"/>
</dbReference>
<protein>
    <submittedName>
        <fullName evidence="6">Thermosome</fullName>
    </submittedName>
</protein>
<evidence type="ECO:0000313" key="6">
    <source>
        <dbReference type="EMBL" id="RXK47924.1"/>
    </source>
</evidence>
<dbReference type="CDD" id="cd00309">
    <property type="entry name" value="chaperonin_type_I_II"/>
    <property type="match status" value="1"/>
</dbReference>
<evidence type="ECO:0000256" key="4">
    <source>
        <dbReference type="ARBA" id="ARBA00023186"/>
    </source>
</evidence>
<dbReference type="InterPro" id="IPR027413">
    <property type="entry name" value="GROEL-like_equatorial_sf"/>
</dbReference>
<dbReference type="Pfam" id="PF00118">
    <property type="entry name" value="Cpn60_TCP1"/>
    <property type="match status" value="1"/>
</dbReference>
<dbReference type="InterPro" id="IPR027409">
    <property type="entry name" value="GroEL-like_apical_dom_sf"/>
</dbReference>
<comment type="caution">
    <text evidence="6">The sequence shown here is derived from an EMBL/GenBank/DDBJ whole genome shotgun (WGS) entry which is preliminary data.</text>
</comment>
<dbReference type="InterPro" id="IPR017998">
    <property type="entry name" value="Chaperone_TCP-1"/>
</dbReference>
<dbReference type="Gene3D" id="3.50.7.10">
    <property type="entry name" value="GroEL"/>
    <property type="match status" value="1"/>
</dbReference>
<evidence type="ECO:0000256" key="1">
    <source>
        <dbReference type="ARBA" id="ARBA00008020"/>
    </source>
</evidence>
<dbReference type="SUPFAM" id="SSF48592">
    <property type="entry name" value="GroEL equatorial domain-like"/>
    <property type="match status" value="1"/>
</dbReference>
<dbReference type="GO" id="GO:0005524">
    <property type="term" value="F:ATP binding"/>
    <property type="evidence" value="ECO:0007669"/>
    <property type="project" value="UniProtKB-KW"/>
</dbReference>
<dbReference type="OrthoDB" id="161473at2157"/>
<keyword evidence="4" id="KW-0143">Chaperone</keyword>
<dbReference type="SUPFAM" id="SSF52029">
    <property type="entry name" value="GroEL apical domain-like"/>
    <property type="match status" value="1"/>
</dbReference>
<dbReference type="Gene3D" id="3.30.260.10">
    <property type="entry name" value="TCP-1-like chaperonin intermediate domain"/>
    <property type="match status" value="1"/>
</dbReference>
<keyword evidence="3" id="KW-0067">ATP-binding</keyword>
<accession>A0A498KUK2</accession>
<sequence length="582" mass="61452">MNENASDDGTVGQPAPGLEDAEFPAANMNAARAIAGALASTLGPTPRDKLVVTALEARQEPDPSDPPRDVYLVATDGAAILDELPLEHPIGPLLRRMIGPERPGDTDVEGQDIPDGVTTSVVLLASLLDEASELIEMGVHPADVKHGYRAALDVATETLADLATPLSLEDRERAEAVARSAMNGNDIGGLLDTWAPLAVDAVEQVGHPNAKTFAIRTKRTGSLSDSRLIDGTVLDRSGRADDRMPESATDASVLVLGGHGTGGLTDPSLERDFSTADDGDVDPSGLATAFDGRREEVITDIVTSGADVVLARQGMETEYRAALAEHDILGIRGVNRLKLAQAALATGATIVNDITDIRPEHLGHAGRVSVQAHDPRPNRRRTRKMTVIEGCADPGSVTALLAGTFDQGGEQLTRQLRKAAAAVAGAAGHETPHGGYLPGGGAVDAVVARRVREAATEQGTKAQLAVERFADAVEMIPFTIAKNAGDDPVGVVADIRAEQSTGELAYGYTAPDRTVTNVVDAGVLDTHHIRRRTYTKATEVANLILGIDDAVKANFEFERPDPDEKIYDQRARDVESARENDE</sequence>
<name>A0A498KUK2_9EURY</name>
<feature type="region of interest" description="Disordered" evidence="5">
    <location>
        <begin position="1"/>
        <end position="24"/>
    </location>
</feature>
<feature type="region of interest" description="Disordered" evidence="5">
    <location>
        <begin position="561"/>
        <end position="582"/>
    </location>
</feature>
<evidence type="ECO:0000256" key="3">
    <source>
        <dbReference type="ARBA" id="ARBA00022840"/>
    </source>
</evidence>